<accession>A0A379DIX9</accession>
<evidence type="ECO:0000259" key="11">
    <source>
        <dbReference type="PROSITE" id="PS50106"/>
    </source>
</evidence>
<dbReference type="PANTHER" id="PTHR43253">
    <property type="entry name" value="TRICORN PROTEASE HOMOLOG 2-RELATED"/>
    <property type="match status" value="1"/>
</dbReference>
<dbReference type="SUPFAM" id="SSF82171">
    <property type="entry name" value="DPP6 N-terminal domain-like"/>
    <property type="match status" value="1"/>
</dbReference>
<dbReference type="Pfam" id="PF14684">
    <property type="entry name" value="Tricorn_C1"/>
    <property type="match status" value="1"/>
</dbReference>
<dbReference type="Pfam" id="PF26549">
    <property type="entry name" value="Tricorn_N"/>
    <property type="match status" value="1"/>
</dbReference>
<keyword evidence="10" id="KW-0732">Signal</keyword>
<name>A0A379DIX9_9PORP</name>
<dbReference type="GO" id="GO:0005737">
    <property type="term" value="C:cytoplasm"/>
    <property type="evidence" value="ECO:0007669"/>
    <property type="project" value="UniProtKB-SubCell"/>
</dbReference>
<reference evidence="12 13" key="1">
    <citation type="submission" date="2018-06" db="EMBL/GenBank/DDBJ databases">
        <authorList>
            <consortium name="Pathogen Informatics"/>
            <person name="Doyle S."/>
        </authorList>
    </citation>
    <scope>NUCLEOTIDE SEQUENCE [LARGE SCALE GENOMIC DNA]</scope>
    <source>
        <strain evidence="12 13">NCTC13100</strain>
    </source>
</reference>
<feature type="active site" description="Charge relay system" evidence="8">
    <location>
        <position position="776"/>
    </location>
</feature>
<dbReference type="EMBL" id="UGTI01000001">
    <property type="protein sequence ID" value="SUB78281.1"/>
    <property type="molecule type" value="Genomic_DNA"/>
</dbReference>
<dbReference type="Proteomes" id="UP000254263">
    <property type="component" value="Unassembled WGS sequence"/>
</dbReference>
<dbReference type="Gene3D" id="3.90.226.10">
    <property type="entry name" value="2-enoyl-CoA Hydratase, Chain A, domain 1"/>
    <property type="match status" value="1"/>
</dbReference>
<dbReference type="Gene3D" id="2.120.10.60">
    <property type="entry name" value="Tricorn protease N-terminal domain"/>
    <property type="match status" value="1"/>
</dbReference>
<dbReference type="EC" id="3.4.21.-" evidence="7"/>
<feature type="signal peptide" evidence="10">
    <location>
        <begin position="1"/>
        <end position="21"/>
    </location>
</feature>
<keyword evidence="3 7" id="KW-0963">Cytoplasm</keyword>
<evidence type="ECO:0000256" key="6">
    <source>
        <dbReference type="ARBA" id="ARBA00022825"/>
    </source>
</evidence>
<dbReference type="GO" id="GO:0006508">
    <property type="term" value="P:proteolysis"/>
    <property type="evidence" value="ECO:0007669"/>
    <property type="project" value="UniProtKB-UniRule"/>
</dbReference>
<dbReference type="Gene3D" id="3.30.750.44">
    <property type="match status" value="1"/>
</dbReference>
<feature type="region of interest" description="Disordered" evidence="9">
    <location>
        <begin position="577"/>
        <end position="605"/>
    </location>
</feature>
<dbReference type="SUPFAM" id="SSF50156">
    <property type="entry name" value="PDZ domain-like"/>
    <property type="match status" value="1"/>
</dbReference>
<dbReference type="InterPro" id="IPR028204">
    <property type="entry name" value="Tricorn_C1"/>
</dbReference>
<proteinExistence type="inferred from homology"/>
<keyword evidence="5 7" id="KW-0378">Hydrolase</keyword>
<dbReference type="CDD" id="cd07562">
    <property type="entry name" value="Peptidase_S41_TRI"/>
    <property type="match status" value="1"/>
</dbReference>
<evidence type="ECO:0000256" key="7">
    <source>
        <dbReference type="PIRNR" id="PIRNR036421"/>
    </source>
</evidence>
<keyword evidence="4 7" id="KW-0645">Protease</keyword>
<dbReference type="SUPFAM" id="SSF52096">
    <property type="entry name" value="ClpP/crotonase"/>
    <property type="match status" value="1"/>
</dbReference>
<dbReference type="Gene3D" id="2.120.10.30">
    <property type="entry name" value="TolB, C-terminal domain"/>
    <property type="match status" value="2"/>
</dbReference>
<dbReference type="Pfam" id="PF26550">
    <property type="entry name" value="Tricorn_2nd"/>
    <property type="match status" value="1"/>
</dbReference>
<dbReference type="InterPro" id="IPR029045">
    <property type="entry name" value="ClpP/crotonase-like_dom_sf"/>
</dbReference>
<feature type="domain" description="PDZ" evidence="11">
    <location>
        <begin position="771"/>
        <end position="839"/>
    </location>
</feature>
<comment type="function">
    <text evidence="7">Degrades oligopeptides.</text>
</comment>
<dbReference type="InterPro" id="IPR011042">
    <property type="entry name" value="6-blade_b-propeller_TolB-like"/>
</dbReference>
<dbReference type="Pfam" id="PF03572">
    <property type="entry name" value="Peptidase_S41"/>
    <property type="match status" value="1"/>
</dbReference>
<feature type="active site" description="Charge relay system" evidence="8">
    <location>
        <position position="1049"/>
    </location>
</feature>
<dbReference type="PIRSF" id="PIRSF036421">
    <property type="entry name" value="Tricorn_protease"/>
    <property type="match status" value="1"/>
</dbReference>
<dbReference type="InterPro" id="IPR012393">
    <property type="entry name" value="Tricorn_protease"/>
</dbReference>
<comment type="subcellular location">
    <subcellularLocation>
        <location evidence="1 7">Cytoplasm</location>
    </subcellularLocation>
</comment>
<dbReference type="RefSeq" id="WP_026215999.1">
    <property type="nucleotide sequence ID" value="NZ_UGTI01000001.1"/>
</dbReference>
<dbReference type="InterPro" id="IPR001478">
    <property type="entry name" value="PDZ"/>
</dbReference>
<keyword evidence="6 7" id="KW-0720">Serine protease</keyword>
<dbReference type="PROSITE" id="PS50106">
    <property type="entry name" value="PDZ"/>
    <property type="match status" value="1"/>
</dbReference>
<evidence type="ECO:0000313" key="12">
    <source>
        <dbReference type="EMBL" id="SUB78281.1"/>
    </source>
</evidence>
<dbReference type="GO" id="GO:0008236">
    <property type="term" value="F:serine-type peptidase activity"/>
    <property type="evidence" value="ECO:0007669"/>
    <property type="project" value="UniProtKB-UniRule"/>
</dbReference>
<evidence type="ECO:0000256" key="8">
    <source>
        <dbReference type="PIRSR" id="PIRSR036421-1"/>
    </source>
</evidence>
<evidence type="ECO:0000256" key="2">
    <source>
        <dbReference type="ARBA" id="ARBA00008524"/>
    </source>
</evidence>
<dbReference type="PANTHER" id="PTHR43253:SF1">
    <property type="entry name" value="TRICORN PROTEASE HOMOLOG 2-RELATED"/>
    <property type="match status" value="1"/>
</dbReference>
<feature type="active site" description="Nucleophile" evidence="8">
    <location>
        <position position="992"/>
    </location>
</feature>
<sequence>MKLKKLLLAALLAAGSLCSSATERPLWMRYPAISPNGSEIAFTYKGDIYKVPIKGGQAIRLTTSQGYDSKPIWSPDGSKIAFVSDRLNGAMDIYVMSANGGSAKKLTTHSTTETPYTFTNDGKFIIFKAHIQDPWNSGLFPTSNLSEVYKVPVTGGRPEQILAIPAEYIKFNADGTKFLYQDLKGFENEWRKHHTSSVTRDILEYNTKTNEHRFIIKHDGEDRNPIYSPDETKIYFLSERNGGSMNVYEAPFSNPSQVKALTKFTYEPVRFLSMSKNGTLCFGYAGEIYTLVPGAKPQRININILEESDEPEVSKVNLSRGLSSANVSPDGKQIAFISRGEVFVTATDYNTTKQITKTAAAEKGVSFGADNRTLVYSSDRSGHWDLYIAKIERKEEQNFPNATIIKEELLLPANKFEKMHPQFSPDGNEIAFVQDRQKLMVYNLKTKHLREITDGSMQHERTGSMNFEWSPDGKWFVIEYVARNHAPYSDIGIVSAKGGEPILNITNSGYFDNNPHWVLDGNAIIYSSERYGMRNHASWGSQGDVMMVFMNREAFNKYKMNAEEYELFTEEEKKAKEAEEKEKKEKDKKDKSKKDKEPKEKQKPILIETKNIDERIVRLTPNSSDLADAIITKDGKKLYYLSAFEGGYDLWVHDLRKRSTKLLKKLNSGFSWFEMDKEGKNIFILGGSPQKMTVAGESLTPINYQADLKMDLAAERQSMFNEVRREEGLRFYRKDMHGVDWPKLTKHYERYLPYINNNYDFAEMLSELLGELNVSHTGSGYRAPNRSERTAELGLFISSKPGKDGLYIDEIVENGPFDTFRSKAKAGDIIEKIDGEEIKAGMDYFPLLNGKINKNILISLYDPKTGKKWEEIIKGISSDMLNSLLYRRWIRQRAEEVDKLSNGKLGYVHIPSMGDPSFRNMYADVLGKYYDRKGIVIDIRYNGGGRLHEDIEVFFTGKKYLQQEIRGKDYCEMPSRRWNHASIMVTCEADYSNAHGTPWVYKYLGIGKVVGMPVPGTMTSVNWVTLQDPSLYFGIPAVGYRTAAGTYLENSQLEPDIKVALDHSKILSGKDSQIETAVKELLKEIK</sequence>
<feature type="compositionally biased region" description="Basic and acidic residues" evidence="9">
    <location>
        <begin position="577"/>
        <end position="603"/>
    </location>
</feature>
<evidence type="ECO:0000256" key="1">
    <source>
        <dbReference type="ARBA" id="ARBA00004496"/>
    </source>
</evidence>
<evidence type="ECO:0000256" key="3">
    <source>
        <dbReference type="ARBA" id="ARBA00022490"/>
    </source>
</evidence>
<evidence type="ECO:0000256" key="4">
    <source>
        <dbReference type="ARBA" id="ARBA00022670"/>
    </source>
</evidence>
<evidence type="ECO:0000256" key="9">
    <source>
        <dbReference type="SAM" id="MobiDB-lite"/>
    </source>
</evidence>
<evidence type="ECO:0000313" key="13">
    <source>
        <dbReference type="Proteomes" id="UP000254263"/>
    </source>
</evidence>
<organism evidence="12 13">
    <name type="scientific">Porphyromonas macacae</name>
    <dbReference type="NCBI Taxonomy" id="28115"/>
    <lineage>
        <taxon>Bacteria</taxon>
        <taxon>Pseudomonadati</taxon>
        <taxon>Bacteroidota</taxon>
        <taxon>Bacteroidia</taxon>
        <taxon>Bacteroidales</taxon>
        <taxon>Porphyromonadaceae</taxon>
        <taxon>Porphyromonas</taxon>
    </lineage>
</organism>
<dbReference type="InterPro" id="IPR005151">
    <property type="entry name" value="Tail-specific_protease"/>
</dbReference>
<gene>
    <name evidence="12" type="primary">tri1_2</name>
    <name evidence="12" type="ORF">NCTC13100_01436</name>
</gene>
<evidence type="ECO:0000256" key="10">
    <source>
        <dbReference type="SAM" id="SignalP"/>
    </source>
</evidence>
<comment type="similarity">
    <text evidence="2 7">Belongs to the peptidase S41B family.</text>
</comment>
<evidence type="ECO:0000256" key="5">
    <source>
        <dbReference type="ARBA" id="ARBA00022801"/>
    </source>
</evidence>
<protein>
    <recommendedName>
        <fullName evidence="7">Tricorn protease homolog</fullName>
        <ecNumber evidence="7">3.4.21.-</ecNumber>
    </recommendedName>
</protein>
<feature type="chain" id="PRO_5016771789" description="Tricorn protease homolog" evidence="10">
    <location>
        <begin position="22"/>
        <end position="1086"/>
    </location>
</feature>
<dbReference type="InterPro" id="IPR036034">
    <property type="entry name" value="PDZ_sf"/>
</dbReference>
<dbReference type="AlphaFoldDB" id="A0A379DIX9"/>